<reference evidence="3" key="1">
    <citation type="journal article" date="2015" name="Nature">
        <title>Complex archaea that bridge the gap between prokaryotes and eukaryotes.</title>
        <authorList>
            <person name="Spang A."/>
            <person name="Saw J.H."/>
            <person name="Jorgensen S.L."/>
            <person name="Zaremba-Niedzwiedzka K."/>
            <person name="Martijn J."/>
            <person name="Lind A.E."/>
            <person name="van Eijk R."/>
            <person name="Schleper C."/>
            <person name="Guy L."/>
            <person name="Ettema T.J."/>
        </authorList>
    </citation>
    <scope>NUCLEOTIDE SEQUENCE</scope>
</reference>
<gene>
    <name evidence="3" type="ORF">LCGC14_2419140</name>
</gene>
<name>A0A0F9BQB1_9ZZZZ</name>
<protein>
    <recommendedName>
        <fullName evidence="2">YdbS-like PH domain-containing protein</fullName>
    </recommendedName>
</protein>
<sequence>MNKNDLDFQGTISRDFAKKQILKFSLSYFALFAAMISMFGFATFIGALQLEMYLMVIFYIVLIPYMIILVFVIWFEFKYVKTFSFEVLKNNLIIRHGVFNRVKATIPYSRIQNINITNGVFDRMFKTFTIKVETAGSSAAAYGRRAGNIRPEGYIPGLKEPNLIENKIKESLKRHSAIPSGL</sequence>
<feature type="transmembrane region" description="Helical" evidence="1">
    <location>
        <begin position="21"/>
        <end position="46"/>
    </location>
</feature>
<proteinExistence type="predicted"/>
<feature type="transmembrane region" description="Helical" evidence="1">
    <location>
        <begin position="52"/>
        <end position="75"/>
    </location>
</feature>
<keyword evidence="1" id="KW-0812">Transmembrane</keyword>
<evidence type="ECO:0000313" key="3">
    <source>
        <dbReference type="EMBL" id="KKL24060.1"/>
    </source>
</evidence>
<dbReference type="AlphaFoldDB" id="A0A0F9BQB1"/>
<dbReference type="PANTHER" id="PTHR34473:SF3">
    <property type="entry name" value="TRANSMEMBRANE PROTEIN-RELATED"/>
    <property type="match status" value="1"/>
</dbReference>
<dbReference type="PANTHER" id="PTHR34473">
    <property type="entry name" value="UPF0699 TRANSMEMBRANE PROTEIN YDBS"/>
    <property type="match status" value="1"/>
</dbReference>
<keyword evidence="1" id="KW-0472">Membrane</keyword>
<dbReference type="Pfam" id="PF03703">
    <property type="entry name" value="bPH_2"/>
    <property type="match status" value="1"/>
</dbReference>
<organism evidence="3">
    <name type="scientific">marine sediment metagenome</name>
    <dbReference type="NCBI Taxonomy" id="412755"/>
    <lineage>
        <taxon>unclassified sequences</taxon>
        <taxon>metagenomes</taxon>
        <taxon>ecological metagenomes</taxon>
    </lineage>
</organism>
<comment type="caution">
    <text evidence="3">The sequence shown here is derived from an EMBL/GenBank/DDBJ whole genome shotgun (WGS) entry which is preliminary data.</text>
</comment>
<evidence type="ECO:0000259" key="2">
    <source>
        <dbReference type="Pfam" id="PF03703"/>
    </source>
</evidence>
<dbReference type="InterPro" id="IPR005182">
    <property type="entry name" value="YdbS-like_PH"/>
</dbReference>
<accession>A0A0F9BQB1</accession>
<keyword evidence="1" id="KW-1133">Transmembrane helix</keyword>
<feature type="domain" description="YdbS-like PH" evidence="2">
    <location>
        <begin position="81"/>
        <end position="142"/>
    </location>
</feature>
<dbReference type="EMBL" id="LAZR01036736">
    <property type="protein sequence ID" value="KKL24060.1"/>
    <property type="molecule type" value="Genomic_DNA"/>
</dbReference>
<evidence type="ECO:0000256" key="1">
    <source>
        <dbReference type="SAM" id="Phobius"/>
    </source>
</evidence>